<dbReference type="EMBL" id="CAJVPY010029506">
    <property type="protein sequence ID" value="CAG8794264.1"/>
    <property type="molecule type" value="Genomic_DNA"/>
</dbReference>
<name>A0A9N9P1S2_9GLOM</name>
<sequence>LENCKPVLTYFRPKDYKPILVYLDRHENIKLIPTCRDEPEVGKASQASNSKVVSTR</sequence>
<keyword evidence="2" id="KW-1185">Reference proteome</keyword>
<comment type="caution">
    <text evidence="1">The sequence shown here is derived from an EMBL/GenBank/DDBJ whole genome shotgun (WGS) entry which is preliminary data.</text>
</comment>
<dbReference type="AlphaFoldDB" id="A0A9N9P1S2"/>
<evidence type="ECO:0000313" key="1">
    <source>
        <dbReference type="EMBL" id="CAG8794264.1"/>
    </source>
</evidence>
<accession>A0A9N9P1S2</accession>
<gene>
    <name evidence="1" type="ORF">DERYTH_LOCUS22032</name>
</gene>
<proteinExistence type="predicted"/>
<evidence type="ECO:0000313" key="2">
    <source>
        <dbReference type="Proteomes" id="UP000789405"/>
    </source>
</evidence>
<feature type="non-terminal residue" evidence="1">
    <location>
        <position position="1"/>
    </location>
</feature>
<protein>
    <submittedName>
        <fullName evidence="1">4722_t:CDS:1</fullName>
    </submittedName>
</protein>
<dbReference type="Proteomes" id="UP000789405">
    <property type="component" value="Unassembled WGS sequence"/>
</dbReference>
<organism evidence="1 2">
    <name type="scientific">Dentiscutata erythropus</name>
    <dbReference type="NCBI Taxonomy" id="1348616"/>
    <lineage>
        <taxon>Eukaryota</taxon>
        <taxon>Fungi</taxon>
        <taxon>Fungi incertae sedis</taxon>
        <taxon>Mucoromycota</taxon>
        <taxon>Glomeromycotina</taxon>
        <taxon>Glomeromycetes</taxon>
        <taxon>Diversisporales</taxon>
        <taxon>Gigasporaceae</taxon>
        <taxon>Dentiscutata</taxon>
    </lineage>
</organism>
<reference evidence="1" key="1">
    <citation type="submission" date="2021-06" db="EMBL/GenBank/DDBJ databases">
        <authorList>
            <person name="Kallberg Y."/>
            <person name="Tangrot J."/>
            <person name="Rosling A."/>
        </authorList>
    </citation>
    <scope>NUCLEOTIDE SEQUENCE</scope>
    <source>
        <strain evidence="1">MA453B</strain>
    </source>
</reference>